<name>A0ABT6AEQ2_9ACTN</name>
<accession>A0ABT6AEQ2</accession>
<evidence type="ECO:0000313" key="3">
    <source>
        <dbReference type="Proteomes" id="UP001221150"/>
    </source>
</evidence>
<evidence type="ECO:0008006" key="4">
    <source>
        <dbReference type="Google" id="ProtNLM"/>
    </source>
</evidence>
<dbReference type="RefSeq" id="WP_276112656.1">
    <property type="nucleotide sequence ID" value="NZ_JARJBB010000041.1"/>
</dbReference>
<proteinExistence type="predicted"/>
<gene>
    <name evidence="2" type="ORF">P3H78_31790</name>
</gene>
<dbReference type="EMBL" id="JARJBB010000041">
    <property type="protein sequence ID" value="MDF3303114.1"/>
    <property type="molecule type" value="Genomic_DNA"/>
</dbReference>
<dbReference type="Proteomes" id="UP001221150">
    <property type="component" value="Unassembled WGS sequence"/>
</dbReference>
<evidence type="ECO:0000313" key="2">
    <source>
        <dbReference type="EMBL" id="MDF3303114.1"/>
    </source>
</evidence>
<evidence type="ECO:0000256" key="1">
    <source>
        <dbReference type="SAM" id="MobiDB-lite"/>
    </source>
</evidence>
<reference evidence="2 3" key="1">
    <citation type="submission" date="2023-03" db="EMBL/GenBank/DDBJ databases">
        <title>Draft genome sequence of Streptomyces sp. K1PA1 isolated from peat swamp forest in Thailand.</title>
        <authorList>
            <person name="Klaysubun C."/>
            <person name="Duangmal K."/>
        </authorList>
    </citation>
    <scope>NUCLEOTIDE SEQUENCE [LARGE SCALE GENOMIC DNA]</scope>
    <source>
        <strain evidence="2 3">K1PA1</strain>
    </source>
</reference>
<keyword evidence="3" id="KW-1185">Reference proteome</keyword>
<sequence>MSFQVSEGVRRRLDKAQSQALTSSRTRKGHLEFILEALDAGAEEGWEVVVKASVPDRKTSRFGGVRPLKDRDYAGTGSESLYVRMDPEMVAELDSALQEAKVPDRNKLVAMCLNRYLPGRKERPAGGS</sequence>
<feature type="region of interest" description="Disordered" evidence="1">
    <location>
        <begin position="1"/>
        <end position="25"/>
    </location>
</feature>
<organism evidence="2 3">
    <name type="scientific">Streptomyces tropicalis</name>
    <dbReference type="NCBI Taxonomy" id="3034234"/>
    <lineage>
        <taxon>Bacteria</taxon>
        <taxon>Bacillati</taxon>
        <taxon>Actinomycetota</taxon>
        <taxon>Actinomycetes</taxon>
        <taxon>Kitasatosporales</taxon>
        <taxon>Streptomycetaceae</taxon>
        <taxon>Streptomyces</taxon>
    </lineage>
</organism>
<comment type="caution">
    <text evidence="2">The sequence shown here is derived from an EMBL/GenBank/DDBJ whole genome shotgun (WGS) entry which is preliminary data.</text>
</comment>
<protein>
    <recommendedName>
        <fullName evidence="4">Ribbon-helix-helix protein CopG domain-containing protein</fullName>
    </recommendedName>
</protein>